<dbReference type="RefSeq" id="WP_192781570.1">
    <property type="nucleotide sequence ID" value="NZ_BAAASY010000032.1"/>
</dbReference>
<dbReference type="Proteomes" id="UP000661607">
    <property type="component" value="Unassembled WGS sequence"/>
</dbReference>
<evidence type="ECO:0000313" key="2">
    <source>
        <dbReference type="Proteomes" id="UP000661607"/>
    </source>
</evidence>
<name>A0ABR9KX08_9ACTN</name>
<reference evidence="1 2" key="1">
    <citation type="submission" date="2020-10" db="EMBL/GenBank/DDBJ databases">
        <title>Sequencing the genomes of 1000 actinobacteria strains.</title>
        <authorList>
            <person name="Klenk H.-P."/>
        </authorList>
    </citation>
    <scope>NUCLEOTIDE SEQUENCE [LARGE SCALE GENOMIC DNA]</scope>
    <source>
        <strain evidence="1 2">DSM 43748</strain>
    </source>
</reference>
<sequence length="222" mass="23263">MSTNDAQAAGFVPAAPAAPSGRAVATELAMARYLEKHRIGKVISDRIKTLKADADDGMPLLAPGGTEIAHIAGRQFATVTQPKVGYQLKVTDSDACVEWVEQQAPTEVARTITVEVKADEAERVIAALDSLLGPGRAQLTVEVRPAFLTLLTEAAKNGVTVHPRTGEVVHIPGVKVIPTNPSPTVKFTDDAAQVIEDAYRAGLFGGARLAAMLALPAADGDH</sequence>
<dbReference type="EMBL" id="JADBEF010000002">
    <property type="protein sequence ID" value="MBE1566569.1"/>
    <property type="molecule type" value="Genomic_DNA"/>
</dbReference>
<proteinExistence type="predicted"/>
<evidence type="ECO:0000313" key="1">
    <source>
        <dbReference type="EMBL" id="MBE1566569.1"/>
    </source>
</evidence>
<organism evidence="1 2">
    <name type="scientific">Nonomuraea africana</name>
    <dbReference type="NCBI Taxonomy" id="46171"/>
    <lineage>
        <taxon>Bacteria</taxon>
        <taxon>Bacillati</taxon>
        <taxon>Actinomycetota</taxon>
        <taxon>Actinomycetes</taxon>
        <taxon>Streptosporangiales</taxon>
        <taxon>Streptosporangiaceae</taxon>
        <taxon>Nonomuraea</taxon>
    </lineage>
</organism>
<protein>
    <submittedName>
        <fullName evidence="1">Uncharacterized protein</fullName>
    </submittedName>
</protein>
<gene>
    <name evidence="1" type="ORF">H4W81_009441</name>
</gene>
<comment type="caution">
    <text evidence="1">The sequence shown here is derived from an EMBL/GenBank/DDBJ whole genome shotgun (WGS) entry which is preliminary data.</text>
</comment>
<keyword evidence="2" id="KW-1185">Reference proteome</keyword>
<accession>A0ABR9KX08</accession>